<name>A0AAD7MNG5_9AGAR</name>
<proteinExistence type="predicted"/>
<accession>A0AAD7MNG5</accession>
<dbReference type="AlphaFoldDB" id="A0AAD7MNG5"/>
<evidence type="ECO:0000256" key="1">
    <source>
        <dbReference type="SAM" id="MobiDB-lite"/>
    </source>
</evidence>
<feature type="region of interest" description="Disordered" evidence="1">
    <location>
        <begin position="90"/>
        <end position="109"/>
    </location>
</feature>
<reference evidence="2" key="1">
    <citation type="submission" date="2023-03" db="EMBL/GenBank/DDBJ databases">
        <title>Massive genome expansion in bonnet fungi (Mycena s.s.) driven by repeated elements and novel gene families across ecological guilds.</title>
        <authorList>
            <consortium name="Lawrence Berkeley National Laboratory"/>
            <person name="Harder C.B."/>
            <person name="Miyauchi S."/>
            <person name="Viragh M."/>
            <person name="Kuo A."/>
            <person name="Thoen E."/>
            <person name="Andreopoulos B."/>
            <person name="Lu D."/>
            <person name="Skrede I."/>
            <person name="Drula E."/>
            <person name="Henrissat B."/>
            <person name="Morin E."/>
            <person name="Kohler A."/>
            <person name="Barry K."/>
            <person name="LaButti K."/>
            <person name="Morin E."/>
            <person name="Salamov A."/>
            <person name="Lipzen A."/>
            <person name="Mereny Z."/>
            <person name="Hegedus B."/>
            <person name="Baldrian P."/>
            <person name="Stursova M."/>
            <person name="Weitz H."/>
            <person name="Taylor A."/>
            <person name="Grigoriev I.V."/>
            <person name="Nagy L.G."/>
            <person name="Martin F."/>
            <person name="Kauserud H."/>
        </authorList>
    </citation>
    <scope>NUCLEOTIDE SEQUENCE</scope>
    <source>
        <strain evidence="2">CBHHK182m</strain>
    </source>
</reference>
<comment type="caution">
    <text evidence="2">The sequence shown here is derived from an EMBL/GenBank/DDBJ whole genome shotgun (WGS) entry which is preliminary data.</text>
</comment>
<evidence type="ECO:0000313" key="3">
    <source>
        <dbReference type="Proteomes" id="UP001215598"/>
    </source>
</evidence>
<dbReference type="InterPro" id="IPR011989">
    <property type="entry name" value="ARM-like"/>
</dbReference>
<sequence length="109" mass="11995">MAGLTRQRARIYTSFWRAQRRIIRIEQSLRAAAPLVLQFISSVLASAVSGQDNSQDPNALLAALACLVAWLPHKLLPQEAVALLVPPTHAGSAKYRARKSIRGGEHRPF</sequence>
<protein>
    <submittedName>
        <fullName evidence="2">Uncharacterized protein</fullName>
    </submittedName>
</protein>
<organism evidence="2 3">
    <name type="scientific">Mycena metata</name>
    <dbReference type="NCBI Taxonomy" id="1033252"/>
    <lineage>
        <taxon>Eukaryota</taxon>
        <taxon>Fungi</taxon>
        <taxon>Dikarya</taxon>
        <taxon>Basidiomycota</taxon>
        <taxon>Agaricomycotina</taxon>
        <taxon>Agaricomycetes</taxon>
        <taxon>Agaricomycetidae</taxon>
        <taxon>Agaricales</taxon>
        <taxon>Marasmiineae</taxon>
        <taxon>Mycenaceae</taxon>
        <taxon>Mycena</taxon>
    </lineage>
</organism>
<gene>
    <name evidence="2" type="ORF">B0H16DRAFT_1736003</name>
</gene>
<dbReference type="EMBL" id="JARKIB010000192">
    <property type="protein sequence ID" value="KAJ7725685.1"/>
    <property type="molecule type" value="Genomic_DNA"/>
</dbReference>
<dbReference type="Proteomes" id="UP001215598">
    <property type="component" value="Unassembled WGS sequence"/>
</dbReference>
<keyword evidence="3" id="KW-1185">Reference proteome</keyword>
<evidence type="ECO:0000313" key="2">
    <source>
        <dbReference type="EMBL" id="KAJ7725685.1"/>
    </source>
</evidence>
<dbReference type="Gene3D" id="1.25.10.10">
    <property type="entry name" value="Leucine-rich Repeat Variant"/>
    <property type="match status" value="1"/>
</dbReference>